<proteinExistence type="predicted"/>
<sequence length="37" mass="4755">MSRIRKFYQEYKPYIFSDGWYYVFILIFILVLFIFFS</sequence>
<reference evidence="2 3" key="1">
    <citation type="submission" date="2018-03" db="EMBL/GenBank/DDBJ databases">
        <title>Genomic Encyclopedia of Archaeal and Bacterial Type Strains, Phase II (KMG-II): from individual species to whole genera.</title>
        <authorList>
            <person name="Goeker M."/>
        </authorList>
    </citation>
    <scope>NUCLEOTIDE SEQUENCE [LARGE SCALE GENOMIC DNA]</scope>
    <source>
        <strain evidence="2 3">DSM 28354</strain>
    </source>
</reference>
<keyword evidence="1" id="KW-0812">Transmembrane</keyword>
<dbReference type="Proteomes" id="UP000238375">
    <property type="component" value="Unassembled WGS sequence"/>
</dbReference>
<keyword evidence="1" id="KW-1133">Transmembrane helix</keyword>
<dbReference type="EMBL" id="PVTE01000009">
    <property type="protein sequence ID" value="PRY38347.1"/>
    <property type="molecule type" value="Genomic_DNA"/>
</dbReference>
<comment type="caution">
    <text evidence="2">The sequence shown here is derived from an EMBL/GenBank/DDBJ whole genome shotgun (WGS) entry which is preliminary data.</text>
</comment>
<accession>A0A2T0SY54</accession>
<keyword evidence="1" id="KW-0472">Membrane</keyword>
<name>A0A2T0SY54_9BACT</name>
<organism evidence="2 3">
    <name type="scientific">Spirosoma oryzae</name>
    <dbReference type="NCBI Taxonomy" id="1469603"/>
    <lineage>
        <taxon>Bacteria</taxon>
        <taxon>Pseudomonadati</taxon>
        <taxon>Bacteroidota</taxon>
        <taxon>Cytophagia</taxon>
        <taxon>Cytophagales</taxon>
        <taxon>Cytophagaceae</taxon>
        <taxon>Spirosoma</taxon>
    </lineage>
</organism>
<feature type="transmembrane region" description="Helical" evidence="1">
    <location>
        <begin position="20"/>
        <end position="36"/>
    </location>
</feature>
<keyword evidence="3" id="KW-1185">Reference proteome</keyword>
<gene>
    <name evidence="2" type="ORF">CLV58_10974</name>
</gene>
<evidence type="ECO:0000313" key="3">
    <source>
        <dbReference type="Proteomes" id="UP000238375"/>
    </source>
</evidence>
<protein>
    <submittedName>
        <fullName evidence="2">Uncharacterized protein</fullName>
    </submittedName>
</protein>
<evidence type="ECO:0000256" key="1">
    <source>
        <dbReference type="SAM" id="Phobius"/>
    </source>
</evidence>
<evidence type="ECO:0000313" key="2">
    <source>
        <dbReference type="EMBL" id="PRY38347.1"/>
    </source>
</evidence>
<dbReference type="AlphaFoldDB" id="A0A2T0SY54"/>